<evidence type="ECO:0000313" key="3">
    <source>
        <dbReference type="Proteomes" id="UP001291309"/>
    </source>
</evidence>
<keyword evidence="1" id="KW-1133">Transmembrane helix</keyword>
<name>A0ABU5HD53_9BACT</name>
<feature type="transmembrane region" description="Helical" evidence="1">
    <location>
        <begin position="68"/>
        <end position="87"/>
    </location>
</feature>
<feature type="transmembrane region" description="Helical" evidence="1">
    <location>
        <begin position="32"/>
        <end position="56"/>
    </location>
</feature>
<keyword evidence="3" id="KW-1185">Reference proteome</keyword>
<dbReference type="Proteomes" id="UP001291309">
    <property type="component" value="Unassembled WGS sequence"/>
</dbReference>
<sequence length="153" mass="15732">MSQTQRARPSDYEPLRGAVFESGVRPSRRVGAVFAVGVAAALVTVPLALGLGIWVGSLSSKTLVAAPSALLGVWVLPPLAVVAAEAWQGRRQESGRTRVGVPLAAALGVQLLVLMGAVLVGASAHVLGDAMLLTLVEAVLLPAVVSRTVWRAP</sequence>
<comment type="caution">
    <text evidence="2">The sequence shown here is derived from an EMBL/GenBank/DDBJ whole genome shotgun (WGS) entry which is preliminary data.</text>
</comment>
<accession>A0ABU5HD53</accession>
<keyword evidence="1" id="KW-0812">Transmembrane</keyword>
<feature type="transmembrane region" description="Helical" evidence="1">
    <location>
        <begin position="130"/>
        <end position="150"/>
    </location>
</feature>
<proteinExistence type="predicted"/>
<evidence type="ECO:0000256" key="1">
    <source>
        <dbReference type="SAM" id="Phobius"/>
    </source>
</evidence>
<dbReference type="EMBL" id="JAXIVS010000014">
    <property type="protein sequence ID" value="MDY7231392.1"/>
    <property type="molecule type" value="Genomic_DNA"/>
</dbReference>
<protein>
    <submittedName>
        <fullName evidence="2">Uncharacterized protein</fullName>
    </submittedName>
</protein>
<feature type="transmembrane region" description="Helical" evidence="1">
    <location>
        <begin position="99"/>
        <end position="124"/>
    </location>
</feature>
<gene>
    <name evidence="2" type="ORF">SYV04_33685</name>
</gene>
<reference evidence="2 3" key="1">
    <citation type="submission" date="2023-12" db="EMBL/GenBank/DDBJ databases">
        <title>the genome sequence of Hyalangium sp. s54d21.</title>
        <authorList>
            <person name="Zhang X."/>
        </authorList>
    </citation>
    <scope>NUCLEOTIDE SEQUENCE [LARGE SCALE GENOMIC DNA]</scope>
    <source>
        <strain evidence="3">s54d21</strain>
    </source>
</reference>
<keyword evidence="1" id="KW-0472">Membrane</keyword>
<evidence type="ECO:0000313" key="2">
    <source>
        <dbReference type="EMBL" id="MDY7231392.1"/>
    </source>
</evidence>
<dbReference type="RefSeq" id="WP_321550102.1">
    <property type="nucleotide sequence ID" value="NZ_JAXIVS010000014.1"/>
</dbReference>
<organism evidence="2 3">
    <name type="scientific">Hyalangium rubrum</name>
    <dbReference type="NCBI Taxonomy" id="3103134"/>
    <lineage>
        <taxon>Bacteria</taxon>
        <taxon>Pseudomonadati</taxon>
        <taxon>Myxococcota</taxon>
        <taxon>Myxococcia</taxon>
        <taxon>Myxococcales</taxon>
        <taxon>Cystobacterineae</taxon>
        <taxon>Archangiaceae</taxon>
        <taxon>Hyalangium</taxon>
    </lineage>
</organism>